<reference evidence="1 2" key="2">
    <citation type="journal article" date="2012" name="Proc. Natl. Acad. Sci. U.S.A.">
        <title>Antigenic diversity is generated by distinct evolutionary mechanisms in African trypanosome species.</title>
        <authorList>
            <person name="Jackson A.P."/>
            <person name="Berry A."/>
            <person name="Aslett M."/>
            <person name="Allison H.C."/>
            <person name="Burton P."/>
            <person name="Vavrova-Anderson J."/>
            <person name="Brown R."/>
            <person name="Browne H."/>
            <person name="Corton N."/>
            <person name="Hauser H."/>
            <person name="Gamble J."/>
            <person name="Gilderthorp R."/>
            <person name="Marcello L."/>
            <person name="McQuillan J."/>
            <person name="Otto T.D."/>
            <person name="Quail M.A."/>
            <person name="Sanders M.J."/>
            <person name="van Tonder A."/>
            <person name="Ginger M.L."/>
            <person name="Field M.C."/>
            <person name="Barry J.D."/>
            <person name="Hertz-Fowler C."/>
            <person name="Berriman M."/>
        </authorList>
    </citation>
    <scope>NUCLEOTIDE SEQUENCE [LARGE SCALE GENOMIC DNA]</scope>
    <source>
        <strain evidence="1 2">IL3000</strain>
    </source>
</reference>
<evidence type="ECO:0000313" key="2">
    <source>
        <dbReference type="Proteomes" id="UP000000702"/>
    </source>
</evidence>
<dbReference type="AlphaFoldDB" id="F9WD82"/>
<accession>F9WD82</accession>
<dbReference type="EMBL" id="CAEQ01001836">
    <property type="protein sequence ID" value="CCD15233.1"/>
    <property type="molecule type" value="Genomic_DNA"/>
</dbReference>
<comment type="caution">
    <text evidence="1">The sequence shown here is derived from an EMBL/GenBank/DDBJ whole genome shotgun (WGS) entry which is preliminary data.</text>
</comment>
<name>F9WD82_TRYCI</name>
<reference evidence="2" key="1">
    <citation type="submission" date="2011-07" db="EMBL/GenBank/DDBJ databases">
        <title>Divergent evolution of antigenic variation in African trypanosomes.</title>
        <authorList>
            <person name="Jackson A.P."/>
            <person name="Berry A."/>
            <person name="Allison H.C."/>
            <person name="Burton P."/>
            <person name="Anderson J."/>
            <person name="Aslett M."/>
            <person name="Brown R."/>
            <person name="Corton N."/>
            <person name="Harris D."/>
            <person name="Hauser H."/>
            <person name="Gamble J."/>
            <person name="Gilderthorp R."/>
            <person name="McQuillan J."/>
            <person name="Quail M.A."/>
            <person name="Sanders M."/>
            <person name="Van Tonder A."/>
            <person name="Ginger M.L."/>
            <person name="Donelson J.E."/>
            <person name="Field M.C."/>
            <person name="Barry J.D."/>
            <person name="Berriman M."/>
            <person name="Hertz-Fowler C."/>
        </authorList>
    </citation>
    <scope>NUCLEOTIDE SEQUENCE [LARGE SCALE GENOMIC DNA]</scope>
    <source>
        <strain evidence="2">IL3000</strain>
    </source>
</reference>
<gene>
    <name evidence="1" type="ORF">TCIL3000_0_57750</name>
</gene>
<evidence type="ECO:0000313" key="1">
    <source>
        <dbReference type="EMBL" id="CCD15233.1"/>
    </source>
</evidence>
<organism evidence="1 2">
    <name type="scientific">Trypanosoma congolense (strain IL3000)</name>
    <dbReference type="NCBI Taxonomy" id="1068625"/>
    <lineage>
        <taxon>Eukaryota</taxon>
        <taxon>Discoba</taxon>
        <taxon>Euglenozoa</taxon>
        <taxon>Kinetoplastea</taxon>
        <taxon>Metakinetoplastina</taxon>
        <taxon>Trypanosomatida</taxon>
        <taxon>Trypanosomatidae</taxon>
        <taxon>Trypanosoma</taxon>
        <taxon>Nannomonas</taxon>
    </lineage>
</organism>
<sequence>MNEYSLPNPVHCHMKMNCSEISKGGNELLRERVVYYQRIIEQSSLNNKPYSHTMEIWHPPSHNQSPIGECLSLPPDTFSPIHRWSILTLHKFILMGNNFKLTLSDNHRECILGGMDLVSVRD</sequence>
<proteinExistence type="predicted"/>
<protein>
    <submittedName>
        <fullName evidence="1">Uncharacterized protein</fullName>
    </submittedName>
</protein>
<dbReference type="Proteomes" id="UP000000702">
    <property type="component" value="Unassembled WGS sequence"/>
</dbReference>
<keyword evidence="2" id="KW-1185">Reference proteome</keyword>